<dbReference type="EMBL" id="CAADRA010007308">
    <property type="protein sequence ID" value="VFU00187.1"/>
    <property type="molecule type" value="Genomic_DNA"/>
</dbReference>
<feature type="domain" description="Integrase catalytic" evidence="9">
    <location>
        <begin position="829"/>
        <end position="988"/>
    </location>
</feature>
<dbReference type="Pfam" id="PF00665">
    <property type="entry name" value="rve"/>
    <property type="match status" value="1"/>
</dbReference>
<dbReference type="GO" id="GO:0006508">
    <property type="term" value="P:proteolysis"/>
    <property type="evidence" value="ECO:0007669"/>
    <property type="project" value="InterPro"/>
</dbReference>
<proteinExistence type="predicted"/>
<organism evidence="11 12">
    <name type="scientific">Aphanomyces stellatus</name>
    <dbReference type="NCBI Taxonomy" id="120398"/>
    <lineage>
        <taxon>Eukaryota</taxon>
        <taxon>Sar</taxon>
        <taxon>Stramenopiles</taxon>
        <taxon>Oomycota</taxon>
        <taxon>Saprolegniomycetes</taxon>
        <taxon>Saprolegniales</taxon>
        <taxon>Verrucalvaceae</taxon>
        <taxon>Aphanomyces</taxon>
    </lineage>
</organism>
<feature type="domain" description="Reverse transcriptase" evidence="8">
    <location>
        <begin position="213"/>
        <end position="399"/>
    </location>
</feature>
<dbReference type="InterPro" id="IPR001995">
    <property type="entry name" value="Peptidase_A2_cat"/>
</dbReference>
<dbReference type="InterPro" id="IPR012337">
    <property type="entry name" value="RNaseH-like_sf"/>
</dbReference>
<dbReference type="InterPro" id="IPR036397">
    <property type="entry name" value="RNaseH_sf"/>
</dbReference>
<reference evidence="11 12" key="1">
    <citation type="submission" date="2019-03" db="EMBL/GenBank/DDBJ databases">
        <authorList>
            <person name="Gaulin E."/>
            <person name="Dumas B."/>
        </authorList>
    </citation>
    <scope>NUCLEOTIDE SEQUENCE [LARGE SCALE GENOMIC DNA]</scope>
    <source>
        <strain evidence="11">CBS 568.67</strain>
    </source>
</reference>
<dbReference type="InterPro" id="IPR021109">
    <property type="entry name" value="Peptidase_aspartic_dom_sf"/>
</dbReference>
<evidence type="ECO:0000256" key="1">
    <source>
        <dbReference type="ARBA" id="ARBA00022679"/>
    </source>
</evidence>
<dbReference type="Pfam" id="PF17921">
    <property type="entry name" value="Integrase_H2C2"/>
    <property type="match status" value="1"/>
</dbReference>
<dbReference type="SUPFAM" id="SSF53098">
    <property type="entry name" value="Ribonuclease H-like"/>
    <property type="match status" value="2"/>
</dbReference>
<dbReference type="GO" id="GO:0004523">
    <property type="term" value="F:RNA-DNA hybrid ribonuclease activity"/>
    <property type="evidence" value="ECO:0007669"/>
    <property type="project" value="InterPro"/>
</dbReference>
<keyword evidence="4" id="KW-0255">Endonuclease</keyword>
<dbReference type="GO" id="GO:0016779">
    <property type="term" value="F:nucleotidyltransferase activity"/>
    <property type="evidence" value="ECO:0007669"/>
    <property type="project" value="UniProtKB-KW"/>
</dbReference>
<dbReference type="SUPFAM" id="SSF50630">
    <property type="entry name" value="Acid proteases"/>
    <property type="match status" value="1"/>
</dbReference>
<keyword evidence="1" id="KW-0808">Transferase</keyword>
<dbReference type="Pfam" id="PF13650">
    <property type="entry name" value="Asp_protease_2"/>
    <property type="match status" value="1"/>
</dbReference>
<dbReference type="CDD" id="cd00303">
    <property type="entry name" value="retropepsin_like"/>
    <property type="match status" value="1"/>
</dbReference>
<dbReference type="InterPro" id="IPR002156">
    <property type="entry name" value="RNaseH_domain"/>
</dbReference>
<dbReference type="InterPro" id="IPR001584">
    <property type="entry name" value="Integrase_cat-core"/>
</dbReference>
<evidence type="ECO:0000259" key="7">
    <source>
        <dbReference type="PROSITE" id="PS50175"/>
    </source>
</evidence>
<evidence type="ECO:0000313" key="12">
    <source>
        <dbReference type="Proteomes" id="UP000332933"/>
    </source>
</evidence>
<dbReference type="Gene3D" id="1.10.340.70">
    <property type="match status" value="1"/>
</dbReference>
<accession>A0A485LN59</accession>
<keyword evidence="12" id="KW-1185">Reference proteome</keyword>
<evidence type="ECO:0000256" key="4">
    <source>
        <dbReference type="ARBA" id="ARBA00022759"/>
    </source>
</evidence>
<evidence type="ECO:0000256" key="3">
    <source>
        <dbReference type="ARBA" id="ARBA00022722"/>
    </source>
</evidence>
<evidence type="ECO:0000256" key="6">
    <source>
        <dbReference type="ARBA" id="ARBA00023172"/>
    </source>
</evidence>
<dbReference type="Gene3D" id="3.30.70.270">
    <property type="match status" value="2"/>
</dbReference>
<dbReference type="Gene3D" id="3.10.10.10">
    <property type="entry name" value="HIV Type 1 Reverse Transcriptase, subunit A, domain 1"/>
    <property type="match status" value="1"/>
</dbReference>
<dbReference type="AlphaFoldDB" id="A0A485LN59"/>
<dbReference type="PROSITE" id="PS50994">
    <property type="entry name" value="INTEGRASE"/>
    <property type="match status" value="1"/>
</dbReference>
<evidence type="ECO:0000256" key="5">
    <source>
        <dbReference type="ARBA" id="ARBA00022801"/>
    </source>
</evidence>
<dbReference type="PROSITE" id="PS50175">
    <property type="entry name" value="ASP_PROT_RETROV"/>
    <property type="match status" value="1"/>
</dbReference>
<evidence type="ECO:0000256" key="2">
    <source>
        <dbReference type="ARBA" id="ARBA00022695"/>
    </source>
</evidence>
<dbReference type="OrthoDB" id="119159at2759"/>
<dbReference type="GO" id="GO:0004190">
    <property type="term" value="F:aspartic-type endopeptidase activity"/>
    <property type="evidence" value="ECO:0007669"/>
    <property type="project" value="InterPro"/>
</dbReference>
<dbReference type="GO" id="GO:0003676">
    <property type="term" value="F:nucleic acid binding"/>
    <property type="evidence" value="ECO:0007669"/>
    <property type="project" value="InterPro"/>
</dbReference>
<dbReference type="SUPFAM" id="SSF56672">
    <property type="entry name" value="DNA/RNA polymerases"/>
    <property type="match status" value="1"/>
</dbReference>
<dbReference type="PROSITE" id="PS50878">
    <property type="entry name" value="RT_POL"/>
    <property type="match status" value="1"/>
</dbReference>
<dbReference type="Pfam" id="PF00078">
    <property type="entry name" value="RVT_1"/>
    <property type="match status" value="1"/>
</dbReference>
<keyword evidence="3" id="KW-0540">Nuclease</keyword>
<feature type="domain" description="Peptidase A2" evidence="7">
    <location>
        <begin position="35"/>
        <end position="73"/>
    </location>
</feature>
<dbReference type="Pfam" id="PF13456">
    <property type="entry name" value="RVT_3"/>
    <property type="match status" value="1"/>
</dbReference>
<dbReference type="PANTHER" id="PTHR37984:SF5">
    <property type="entry name" value="PROTEIN NYNRIN-LIKE"/>
    <property type="match status" value="1"/>
</dbReference>
<sequence length="1241" mass="138392">MDVRLVLRVHIDRLAMIDKGNPQVQVPIQCDGVDTMALFDTGAMLTLMSTEHWDAIQRPTLKPMQRRLRGAGGEELMCWGSCETEIVFGQLQVKHVIAVCPGLGHECLLGMDFVLTHGISMLTLSDHIAFEWNVPTVLCAAVNHEDVQDNGTWVSNLVKAYAGIFAKRGEPVKQTHAFEHMVEVSGDPIKQTFYPLGPRKRAIMRHIVQEMVRDGLAVKVDDSKWATPAFLRPKGGSPDLNDVGAWRMVNDLRLVNQATKVVSSPLPRIDDILDRVAWSSVFTALDLASSFWQVRYGPGCAEQFSFVTEDGTYQPTGMLMGAVNSAGAMQTYITKTLGDYVGRFVEVYIDDILVHSNNEVEHEVHVNLVMARMAEYGWTLRQEKCEWNVRTIDYLGHVLEGGGVIRPKDKNIEKIIRTPKISTAAEAREFLGRAGYYRRFLPGFANAAAPLHHALKSDNWAMRDVELRAVDKIVNMINRMTQITAPAADVPLSLIIGADFTSIGCVLSRHLEGAEKPVAFAKVGGGYGGGDVTVNQQAAGLEAGLRAAKKAGSTTVVAFTDSELITKFVHKVYSPKDETLRKQMATIAKLLDEFDAWVVHHVPREFNKTADHVANTMMDKAIRETGANGITLRAPPPVAEVSAWTRVNNVVQPWHAVPAYQGSNITNSLSPAEIATMSTDDDPHATARLRRLREGQLGVEWMRTFIEYLEGAQDVRPPRANRSDVFHYTMVDGVLCKVVSELAYKRGRGHARPLIVVPPTLREIMIREAHAGNFEAHGGTRETYDKMKSVVCWPGMYADVAEFVKTCHACQAAKVPRHTIHAPSGRTPTGYAPMDVLAVDHADLPGNETALGNKYVLVVTDLFSRFLWCIPVRDRSATTTAFVLHDFIFAPFGTPRMMVSDRGGAFISKVSECLYNMFNVRHTPTTSYRPQANGVVERVNRVVKERLRALMASGDDWDEKLPAVTTSYNRSIHAATGYSPFYAFFLREPFTPTERMLRRGEDPQYRGVGDFVERLLPESVKVADEIRTAHEAALERGKTQVDGANAAWMRRGGTSAGNFDVGSRVWIAVPRKPTTKSGDTMGKLTCTWKGPLVVLSRKGESYRIGITTGGVLKSPVHANRLRPYYERGRSRPRPREDLDLSGVDWETHLIPLLNRNMKVENQYDNKRPIKRPIKILRCRRGRKLTSLGRKVIQWLVEYDNGTKGWINDQQLKPRHLVEQFSHEMHQEDDEMGNDAGVAVVA</sequence>
<dbReference type="FunFam" id="1.10.340.70:FF:000001">
    <property type="entry name" value="Retrovirus-related Pol polyprotein from transposon gypsy-like Protein"/>
    <property type="match status" value="1"/>
</dbReference>
<dbReference type="InterPro" id="IPR041588">
    <property type="entry name" value="Integrase_H2C2"/>
</dbReference>
<protein>
    <submittedName>
        <fullName evidence="11">Aste57867_23542 protein</fullName>
    </submittedName>
</protein>
<dbReference type="Gene3D" id="3.30.420.10">
    <property type="entry name" value="Ribonuclease H-like superfamily/Ribonuclease H"/>
    <property type="match status" value="2"/>
</dbReference>
<dbReference type="GO" id="GO:0015074">
    <property type="term" value="P:DNA integration"/>
    <property type="evidence" value="ECO:0007669"/>
    <property type="project" value="InterPro"/>
</dbReference>
<evidence type="ECO:0000313" key="11">
    <source>
        <dbReference type="EMBL" id="VFU00187.1"/>
    </source>
</evidence>
<dbReference type="InterPro" id="IPR043128">
    <property type="entry name" value="Rev_trsase/Diguanyl_cyclase"/>
</dbReference>
<keyword evidence="5" id="KW-0378">Hydrolase</keyword>
<keyword evidence="6" id="KW-0233">DNA recombination</keyword>
<dbReference type="InterPro" id="IPR050951">
    <property type="entry name" value="Retrovirus_Pol_polyprotein"/>
</dbReference>
<dbReference type="Proteomes" id="UP000332933">
    <property type="component" value="Unassembled WGS sequence"/>
</dbReference>
<dbReference type="InterPro" id="IPR043502">
    <property type="entry name" value="DNA/RNA_pol_sf"/>
</dbReference>
<gene>
    <name evidence="11" type="primary">Aste57867_23542</name>
    <name evidence="10" type="ORF">As57867_023471</name>
    <name evidence="11" type="ORF">ASTE57867_23542</name>
</gene>
<evidence type="ECO:0000259" key="8">
    <source>
        <dbReference type="PROSITE" id="PS50878"/>
    </source>
</evidence>
<evidence type="ECO:0000313" key="10">
    <source>
        <dbReference type="EMBL" id="KAF0684480.1"/>
    </source>
</evidence>
<name>A0A485LN59_9STRA</name>
<dbReference type="CDD" id="cd01647">
    <property type="entry name" value="RT_LTR"/>
    <property type="match status" value="1"/>
</dbReference>
<dbReference type="EMBL" id="VJMH01007282">
    <property type="protein sequence ID" value="KAF0684480.1"/>
    <property type="molecule type" value="Genomic_DNA"/>
</dbReference>
<dbReference type="GO" id="GO:0006310">
    <property type="term" value="P:DNA recombination"/>
    <property type="evidence" value="ECO:0007669"/>
    <property type="project" value="UniProtKB-KW"/>
</dbReference>
<keyword evidence="2" id="KW-0548">Nucleotidyltransferase</keyword>
<dbReference type="Gene3D" id="2.40.70.10">
    <property type="entry name" value="Acid Proteases"/>
    <property type="match status" value="1"/>
</dbReference>
<reference evidence="10" key="2">
    <citation type="submission" date="2019-06" db="EMBL/GenBank/DDBJ databases">
        <title>Genomics analysis of Aphanomyces spp. identifies a new class of oomycete effector associated with host adaptation.</title>
        <authorList>
            <person name="Gaulin E."/>
        </authorList>
    </citation>
    <scope>NUCLEOTIDE SEQUENCE</scope>
    <source>
        <strain evidence="10">CBS 578.67</strain>
    </source>
</reference>
<evidence type="ECO:0000259" key="9">
    <source>
        <dbReference type="PROSITE" id="PS50994"/>
    </source>
</evidence>
<dbReference type="InterPro" id="IPR000477">
    <property type="entry name" value="RT_dom"/>
</dbReference>
<dbReference type="PANTHER" id="PTHR37984">
    <property type="entry name" value="PROTEIN CBG26694"/>
    <property type="match status" value="1"/>
</dbReference>